<dbReference type="EMBL" id="SZYD01000007">
    <property type="protein sequence ID" value="KAD5802431.1"/>
    <property type="molecule type" value="Genomic_DNA"/>
</dbReference>
<proteinExistence type="predicted"/>
<evidence type="ECO:0000313" key="2">
    <source>
        <dbReference type="EMBL" id="KAD5802431.1"/>
    </source>
</evidence>
<reference evidence="2 3" key="1">
    <citation type="submission" date="2019-05" db="EMBL/GenBank/DDBJ databases">
        <title>Mikania micrantha, genome provides insights into the molecular mechanism of rapid growth.</title>
        <authorList>
            <person name="Liu B."/>
        </authorList>
    </citation>
    <scope>NUCLEOTIDE SEQUENCE [LARGE SCALE GENOMIC DNA]</scope>
    <source>
        <strain evidence="2">NLD-2019</strain>
        <tissue evidence="2">Leaf</tissue>
    </source>
</reference>
<feature type="region of interest" description="Disordered" evidence="1">
    <location>
        <begin position="1"/>
        <end position="42"/>
    </location>
</feature>
<dbReference type="PANTHER" id="PTHR34466">
    <property type="entry name" value="OS11G0129800 PROTEIN"/>
    <property type="match status" value="1"/>
</dbReference>
<dbReference type="Proteomes" id="UP000326396">
    <property type="component" value="Linkage Group LG15"/>
</dbReference>
<evidence type="ECO:0000313" key="3">
    <source>
        <dbReference type="Proteomes" id="UP000326396"/>
    </source>
</evidence>
<dbReference type="AlphaFoldDB" id="A0A5N6P1A4"/>
<organism evidence="2 3">
    <name type="scientific">Mikania micrantha</name>
    <name type="common">bitter vine</name>
    <dbReference type="NCBI Taxonomy" id="192012"/>
    <lineage>
        <taxon>Eukaryota</taxon>
        <taxon>Viridiplantae</taxon>
        <taxon>Streptophyta</taxon>
        <taxon>Embryophyta</taxon>
        <taxon>Tracheophyta</taxon>
        <taxon>Spermatophyta</taxon>
        <taxon>Magnoliopsida</taxon>
        <taxon>eudicotyledons</taxon>
        <taxon>Gunneridae</taxon>
        <taxon>Pentapetalae</taxon>
        <taxon>asterids</taxon>
        <taxon>campanulids</taxon>
        <taxon>Asterales</taxon>
        <taxon>Asteraceae</taxon>
        <taxon>Asteroideae</taxon>
        <taxon>Heliantheae alliance</taxon>
        <taxon>Eupatorieae</taxon>
        <taxon>Mikania</taxon>
    </lineage>
</organism>
<comment type="caution">
    <text evidence="2">The sequence shown here is derived from an EMBL/GenBank/DDBJ whole genome shotgun (WGS) entry which is preliminary data.</text>
</comment>
<gene>
    <name evidence="2" type="ORF">E3N88_13791</name>
</gene>
<protein>
    <submittedName>
        <fullName evidence="2">Uncharacterized protein</fullName>
    </submittedName>
</protein>
<dbReference type="OrthoDB" id="1911931at2759"/>
<evidence type="ECO:0000256" key="1">
    <source>
        <dbReference type="SAM" id="MobiDB-lite"/>
    </source>
</evidence>
<feature type="compositionally biased region" description="Low complexity" evidence="1">
    <location>
        <begin position="19"/>
        <end position="42"/>
    </location>
</feature>
<accession>A0A5N6P1A4</accession>
<dbReference type="PANTHER" id="PTHR34466:SF1">
    <property type="entry name" value="OS06G0609800 PROTEIN"/>
    <property type="match status" value="1"/>
</dbReference>
<feature type="compositionally biased region" description="Polar residues" evidence="1">
    <location>
        <begin position="1"/>
        <end position="18"/>
    </location>
</feature>
<keyword evidence="3" id="KW-1185">Reference proteome</keyword>
<sequence length="137" mass="15419">MATSAFKSTTRRTPIGANSSLSTEDSPDSSSSKAQRRSTSLSRFSRSFALETESGVIPTPRRKFVNTVRGSEFPEISLDDLAIEFFYNSSELEDESMKMKKKTADFGGVVVEESLTKSLRKRKNLVRHWGNEEKQEE</sequence>
<name>A0A5N6P1A4_9ASTR</name>